<gene>
    <name evidence="1" type="ORF">PIB30_052140</name>
</gene>
<evidence type="ECO:0008006" key="3">
    <source>
        <dbReference type="Google" id="ProtNLM"/>
    </source>
</evidence>
<evidence type="ECO:0000313" key="1">
    <source>
        <dbReference type="EMBL" id="MED6196952.1"/>
    </source>
</evidence>
<dbReference type="Proteomes" id="UP001341840">
    <property type="component" value="Unassembled WGS sequence"/>
</dbReference>
<dbReference type="PANTHER" id="PTHR46929:SF3">
    <property type="entry name" value="MYB_SANT-LIKE DOMAIN-CONTAINING PROTEIN"/>
    <property type="match status" value="1"/>
</dbReference>
<comment type="caution">
    <text evidence="1">The sequence shown here is derived from an EMBL/GenBank/DDBJ whole genome shotgun (WGS) entry which is preliminary data.</text>
</comment>
<organism evidence="1 2">
    <name type="scientific">Stylosanthes scabra</name>
    <dbReference type="NCBI Taxonomy" id="79078"/>
    <lineage>
        <taxon>Eukaryota</taxon>
        <taxon>Viridiplantae</taxon>
        <taxon>Streptophyta</taxon>
        <taxon>Embryophyta</taxon>
        <taxon>Tracheophyta</taxon>
        <taxon>Spermatophyta</taxon>
        <taxon>Magnoliopsida</taxon>
        <taxon>eudicotyledons</taxon>
        <taxon>Gunneridae</taxon>
        <taxon>Pentapetalae</taxon>
        <taxon>rosids</taxon>
        <taxon>fabids</taxon>
        <taxon>Fabales</taxon>
        <taxon>Fabaceae</taxon>
        <taxon>Papilionoideae</taxon>
        <taxon>50 kb inversion clade</taxon>
        <taxon>dalbergioids sensu lato</taxon>
        <taxon>Dalbergieae</taxon>
        <taxon>Pterocarpus clade</taxon>
        <taxon>Stylosanthes</taxon>
    </lineage>
</organism>
<name>A0ABU6XGB9_9FABA</name>
<keyword evidence="2" id="KW-1185">Reference proteome</keyword>
<protein>
    <recommendedName>
        <fullName evidence="3">Myb/SANT-like domain-containing protein</fullName>
    </recommendedName>
</protein>
<sequence length="76" mass="8657">MVLAKELESKSGIGWNETTKTFEATSDVWKALIKSNPKLRQIRGKYLHHLNILRDIYEKDIATGDRSGTAKERLQG</sequence>
<reference evidence="1 2" key="1">
    <citation type="journal article" date="2023" name="Plants (Basel)">
        <title>Bridging the Gap: Combining Genomics and Transcriptomics Approaches to Understand Stylosanthes scabra, an Orphan Legume from the Brazilian Caatinga.</title>
        <authorList>
            <person name="Ferreira-Neto J.R.C."/>
            <person name="da Silva M.D."/>
            <person name="Binneck E."/>
            <person name="de Melo N.F."/>
            <person name="da Silva R.H."/>
            <person name="de Melo A.L.T.M."/>
            <person name="Pandolfi V."/>
            <person name="Bustamante F.O."/>
            <person name="Brasileiro-Vidal A.C."/>
            <person name="Benko-Iseppon A.M."/>
        </authorList>
    </citation>
    <scope>NUCLEOTIDE SEQUENCE [LARGE SCALE GENOMIC DNA]</scope>
    <source>
        <tissue evidence="1">Leaves</tissue>
    </source>
</reference>
<evidence type="ECO:0000313" key="2">
    <source>
        <dbReference type="Proteomes" id="UP001341840"/>
    </source>
</evidence>
<accession>A0ABU6XGB9</accession>
<dbReference type="PANTHER" id="PTHR46929">
    <property type="entry name" value="EXPRESSED PROTEIN"/>
    <property type="match status" value="1"/>
</dbReference>
<dbReference type="EMBL" id="JASCZI010211824">
    <property type="protein sequence ID" value="MED6196952.1"/>
    <property type="molecule type" value="Genomic_DNA"/>
</dbReference>
<proteinExistence type="predicted"/>